<name>A0A8S5NE57_9CAUD</name>
<organism evidence="2">
    <name type="scientific">Siphoviridae sp. ctzXg6</name>
    <dbReference type="NCBI Taxonomy" id="2826531"/>
    <lineage>
        <taxon>Viruses</taxon>
        <taxon>Duplodnaviria</taxon>
        <taxon>Heunggongvirae</taxon>
        <taxon>Uroviricota</taxon>
        <taxon>Caudoviricetes</taxon>
    </lineage>
</organism>
<dbReference type="InterPro" id="IPR001387">
    <property type="entry name" value="Cro/C1-type_HTH"/>
</dbReference>
<sequence>MFRLFVRLTNYILNYLFNLVNTFYINNLNIFCQSLRKVDVSMFPTFEKVRELAKKQGLSLNQVEEKLGFSKNTLYSLKRQKVSSDRLQQIADYFGVSTDYLLGRTDNPNIANSKEQFFFEGKEVNVEELASTAMRFNGKPLSDEDKKAIQNIIEIYLRKG</sequence>
<dbReference type="SMART" id="SM00530">
    <property type="entry name" value="HTH_XRE"/>
    <property type="match status" value="1"/>
</dbReference>
<dbReference type="PROSITE" id="PS50943">
    <property type="entry name" value="HTH_CROC1"/>
    <property type="match status" value="1"/>
</dbReference>
<dbReference type="GO" id="GO:0003677">
    <property type="term" value="F:DNA binding"/>
    <property type="evidence" value="ECO:0007669"/>
    <property type="project" value="InterPro"/>
</dbReference>
<protein>
    <submittedName>
        <fullName evidence="2">Repressor protein</fullName>
    </submittedName>
</protein>
<evidence type="ECO:0000259" key="1">
    <source>
        <dbReference type="PROSITE" id="PS50943"/>
    </source>
</evidence>
<dbReference type="Pfam" id="PF01381">
    <property type="entry name" value="HTH_3"/>
    <property type="match status" value="1"/>
</dbReference>
<reference evidence="2" key="1">
    <citation type="journal article" date="2021" name="Proc. Natl. Acad. Sci. U.S.A.">
        <title>A Catalog of Tens of Thousands of Viruses from Human Metagenomes Reveals Hidden Associations with Chronic Diseases.</title>
        <authorList>
            <person name="Tisza M.J."/>
            <person name="Buck C.B."/>
        </authorList>
    </citation>
    <scope>NUCLEOTIDE SEQUENCE</scope>
    <source>
        <strain evidence="2">CtzXg6</strain>
    </source>
</reference>
<dbReference type="Gene3D" id="1.10.260.40">
    <property type="entry name" value="lambda repressor-like DNA-binding domains"/>
    <property type="match status" value="1"/>
</dbReference>
<evidence type="ECO:0000313" key="2">
    <source>
        <dbReference type="EMBL" id="DAD92355.1"/>
    </source>
</evidence>
<dbReference type="CDD" id="cd00093">
    <property type="entry name" value="HTH_XRE"/>
    <property type="match status" value="1"/>
</dbReference>
<dbReference type="EMBL" id="BK015133">
    <property type="protein sequence ID" value="DAD92355.1"/>
    <property type="molecule type" value="Genomic_DNA"/>
</dbReference>
<dbReference type="SUPFAM" id="SSF47413">
    <property type="entry name" value="lambda repressor-like DNA-binding domains"/>
    <property type="match status" value="1"/>
</dbReference>
<dbReference type="InterPro" id="IPR010982">
    <property type="entry name" value="Lambda_DNA-bd_dom_sf"/>
</dbReference>
<accession>A0A8S5NE57</accession>
<feature type="domain" description="HTH cro/C1-type" evidence="1">
    <location>
        <begin position="49"/>
        <end position="101"/>
    </location>
</feature>
<proteinExistence type="predicted"/>